<reference evidence="1" key="1">
    <citation type="submission" date="2020-07" db="EMBL/GenBank/DDBJ databases">
        <title>Genome sequence and genetic diversity analysis of an under-domesticated orphan crop, white fonio (Digitaria exilis).</title>
        <authorList>
            <person name="Bennetzen J.L."/>
            <person name="Chen S."/>
            <person name="Ma X."/>
            <person name="Wang X."/>
            <person name="Yssel A.E.J."/>
            <person name="Chaluvadi S.R."/>
            <person name="Johnson M."/>
            <person name="Gangashetty P."/>
            <person name="Hamidou F."/>
            <person name="Sanogo M.D."/>
            <person name="Zwaenepoel A."/>
            <person name="Wallace J."/>
            <person name="Van De Peer Y."/>
            <person name="Van Deynze A."/>
        </authorList>
    </citation>
    <scope>NUCLEOTIDE SEQUENCE</scope>
    <source>
        <tissue evidence="1">Leaves</tissue>
    </source>
</reference>
<dbReference type="PANTHER" id="PTHR34395">
    <property type="entry name" value="OS11G0427500 PROTEIN"/>
    <property type="match status" value="1"/>
</dbReference>
<evidence type="ECO:0000313" key="1">
    <source>
        <dbReference type="EMBL" id="KAF8762891.1"/>
    </source>
</evidence>
<evidence type="ECO:0000313" key="2">
    <source>
        <dbReference type="Proteomes" id="UP000636709"/>
    </source>
</evidence>
<dbReference type="AlphaFoldDB" id="A0A835FKW1"/>
<dbReference type="PANTHER" id="PTHR34395:SF22">
    <property type="entry name" value="MYB_SANT-LIKE DOMAIN-CONTAINING PROTEIN"/>
    <property type="match status" value="1"/>
</dbReference>
<dbReference type="OrthoDB" id="1921318at2759"/>
<protein>
    <submittedName>
        <fullName evidence="1">Uncharacterized protein</fullName>
    </submittedName>
</protein>
<gene>
    <name evidence="1" type="ORF">HU200_008955</name>
</gene>
<proteinExistence type="predicted"/>
<dbReference type="EMBL" id="JACEFO010000593">
    <property type="protein sequence ID" value="KAF8762891.1"/>
    <property type="molecule type" value="Genomic_DNA"/>
</dbReference>
<organism evidence="1 2">
    <name type="scientific">Digitaria exilis</name>
    <dbReference type="NCBI Taxonomy" id="1010633"/>
    <lineage>
        <taxon>Eukaryota</taxon>
        <taxon>Viridiplantae</taxon>
        <taxon>Streptophyta</taxon>
        <taxon>Embryophyta</taxon>
        <taxon>Tracheophyta</taxon>
        <taxon>Spermatophyta</taxon>
        <taxon>Magnoliopsida</taxon>
        <taxon>Liliopsida</taxon>
        <taxon>Poales</taxon>
        <taxon>Poaceae</taxon>
        <taxon>PACMAD clade</taxon>
        <taxon>Panicoideae</taxon>
        <taxon>Panicodae</taxon>
        <taxon>Paniceae</taxon>
        <taxon>Anthephorinae</taxon>
        <taxon>Digitaria</taxon>
    </lineage>
</organism>
<accession>A0A835FKW1</accession>
<comment type="caution">
    <text evidence="1">The sequence shown here is derived from an EMBL/GenBank/DDBJ whole genome shotgun (WGS) entry which is preliminary data.</text>
</comment>
<name>A0A835FKW1_9POAL</name>
<dbReference type="Proteomes" id="UP000636709">
    <property type="component" value="Unassembled WGS sequence"/>
</dbReference>
<keyword evidence="2" id="KW-1185">Reference proteome</keyword>
<sequence length="256" mass="28651">MTHGNDTVVSVIRTKSRYGSEMISRDHGCHMINCNQTVIYGSEMVQGIEVTRDNSTAEETPPTISRCSNEMDHIDEMNQCNQMLIRGAEIVQGIETTYGTHTVETAPATSRHGREMVPGSSMDHAHSVIRCNQLAILDKQMVQGKTGHRGSRVAEKPSKRQCIYVGPGNNMFNLNSNTSYLGNMDILTEPLTTKQGSEYSISKCLKVLHDMDDVSDEIKHLAFHVLEDATNREIFMSYESRLRGLWLKKEVSKLGT</sequence>